<evidence type="ECO:0000259" key="7">
    <source>
        <dbReference type="Pfam" id="PF09335"/>
    </source>
</evidence>
<feature type="transmembrane region" description="Helical" evidence="6">
    <location>
        <begin position="52"/>
        <end position="79"/>
    </location>
</feature>
<feature type="transmembrane region" description="Helical" evidence="6">
    <location>
        <begin position="85"/>
        <end position="110"/>
    </location>
</feature>
<dbReference type="Proteomes" id="UP000032214">
    <property type="component" value="Unassembled WGS sequence"/>
</dbReference>
<dbReference type="InterPro" id="IPR032816">
    <property type="entry name" value="VTT_dom"/>
</dbReference>
<dbReference type="GO" id="GO:0005886">
    <property type="term" value="C:plasma membrane"/>
    <property type="evidence" value="ECO:0007669"/>
    <property type="project" value="UniProtKB-SubCell"/>
</dbReference>
<evidence type="ECO:0000256" key="4">
    <source>
        <dbReference type="ARBA" id="ARBA00022989"/>
    </source>
</evidence>
<evidence type="ECO:0000256" key="3">
    <source>
        <dbReference type="ARBA" id="ARBA00022692"/>
    </source>
</evidence>
<evidence type="ECO:0000313" key="9">
    <source>
        <dbReference type="Proteomes" id="UP000032214"/>
    </source>
</evidence>
<name>A0A0D2K5T1_9BACT</name>
<feature type="domain" description="VTT" evidence="7">
    <location>
        <begin position="76"/>
        <end position="188"/>
    </location>
</feature>
<sequence length="219" mass="24093">MKLNIPWIKWALVTGVLVAAFVLFKFFNLSSYISLNTVQTHEEALRRWIAHYYIYSVFVFCALTTLAVTASLPIVWPLAVIGGYLFGWFAGALYTDIGITLGVVGAYLIIKHITGHNRNSKYTAQLNARRALVEKYGSLALLALQLSCVVPLFVINLTAVATRQSIWAVVWTTMIGSLPMIIAAAVVGFNLSTTTQVAALAPVVVTFLHNLWSHNIAHV</sequence>
<comment type="subcellular location">
    <subcellularLocation>
        <location evidence="1 6">Cell membrane</location>
        <topology evidence="1 6">Multi-pass membrane protein</topology>
    </subcellularLocation>
</comment>
<keyword evidence="9" id="KW-1185">Reference proteome</keyword>
<feature type="transmembrane region" description="Helical" evidence="6">
    <location>
        <begin position="166"/>
        <end position="189"/>
    </location>
</feature>
<accession>A0A0D2K5T1</accession>
<evidence type="ECO:0000313" key="8">
    <source>
        <dbReference type="EMBL" id="KIX85602.1"/>
    </source>
</evidence>
<dbReference type="Pfam" id="PF09335">
    <property type="entry name" value="VTT_dom"/>
    <property type="match status" value="1"/>
</dbReference>
<keyword evidence="4 6" id="KW-1133">Transmembrane helix</keyword>
<evidence type="ECO:0000256" key="6">
    <source>
        <dbReference type="RuleBase" id="RU366058"/>
    </source>
</evidence>
<evidence type="ECO:0000256" key="1">
    <source>
        <dbReference type="ARBA" id="ARBA00004651"/>
    </source>
</evidence>
<feature type="transmembrane region" description="Helical" evidence="6">
    <location>
        <begin position="6"/>
        <end position="27"/>
    </location>
</feature>
<protein>
    <recommendedName>
        <fullName evidence="6">TVP38/TMEM64 family membrane protein</fullName>
    </recommendedName>
</protein>
<proteinExistence type="inferred from homology"/>
<dbReference type="AlphaFoldDB" id="A0A0D2K5T1"/>
<keyword evidence="2 6" id="KW-1003">Cell membrane</keyword>
<keyword evidence="5 6" id="KW-0472">Membrane</keyword>
<gene>
    <name evidence="8" type="ORF">J120_01440</name>
</gene>
<evidence type="ECO:0000256" key="5">
    <source>
        <dbReference type="ARBA" id="ARBA00023136"/>
    </source>
</evidence>
<evidence type="ECO:0000256" key="2">
    <source>
        <dbReference type="ARBA" id="ARBA00022475"/>
    </source>
</evidence>
<dbReference type="PANTHER" id="PTHR12677:SF59">
    <property type="entry name" value="GOLGI APPARATUS MEMBRANE PROTEIN TVP38-RELATED"/>
    <property type="match status" value="1"/>
</dbReference>
<organism evidence="8 9">
    <name type="scientific">candidate division TM6 bacterium JCVI TM6SC1</name>
    <dbReference type="NCBI Taxonomy" id="1306947"/>
    <lineage>
        <taxon>Bacteria</taxon>
        <taxon>Candidatus Babelota</taxon>
        <taxon>Vermiphilus</taxon>
    </lineage>
</organism>
<comment type="caution">
    <text evidence="8">The sequence shown here is derived from an EMBL/GenBank/DDBJ whole genome shotgun (WGS) entry which is preliminary data.</text>
</comment>
<dbReference type="EMBL" id="ARQD01000001">
    <property type="protein sequence ID" value="KIX85602.1"/>
    <property type="molecule type" value="Genomic_DNA"/>
</dbReference>
<dbReference type="STRING" id="1306947.J120_01440"/>
<reference evidence="8 9" key="1">
    <citation type="journal article" date="2013" name="Proc. Natl. Acad. Sci. U.S.A.">
        <title>Candidate phylum TM6 genome recovered from a hospital sink biofilm provides genomic insights into this uncultivated phylum.</title>
        <authorList>
            <person name="McLean J.S."/>
            <person name="Lombardo M.J."/>
            <person name="Badger J.H."/>
            <person name="Edlund A."/>
            <person name="Novotny M."/>
            <person name="Yee-Greenbaum J."/>
            <person name="Vyahhi N."/>
            <person name="Hall A.P."/>
            <person name="Yang Y."/>
            <person name="Dupont C.L."/>
            <person name="Ziegler M.G."/>
            <person name="Chitsaz H."/>
            <person name="Allen A.E."/>
            <person name="Yooseph S."/>
            <person name="Tesler G."/>
            <person name="Pevzner P.A."/>
            <person name="Friedman R.M."/>
            <person name="Nealson K.H."/>
            <person name="Venter J.C."/>
            <person name="Lasken R.S."/>
        </authorList>
    </citation>
    <scope>NUCLEOTIDE SEQUENCE [LARGE SCALE GENOMIC DNA]</scope>
    <source>
        <strain evidence="8 9">TM6SC1</strain>
    </source>
</reference>
<comment type="similarity">
    <text evidence="6">Belongs to the TVP38/TMEM64 family.</text>
</comment>
<dbReference type="PANTHER" id="PTHR12677">
    <property type="entry name" value="GOLGI APPARATUS MEMBRANE PROTEIN TVP38-RELATED"/>
    <property type="match status" value="1"/>
</dbReference>
<keyword evidence="3 6" id="KW-0812">Transmembrane</keyword>
<dbReference type="InterPro" id="IPR015414">
    <property type="entry name" value="TMEM64"/>
</dbReference>
<feature type="transmembrane region" description="Helical" evidence="6">
    <location>
        <begin position="139"/>
        <end position="160"/>
    </location>
</feature>
<dbReference type="eggNOG" id="COG0398">
    <property type="taxonomic scope" value="Bacteria"/>
</dbReference>